<gene>
    <name evidence="8" type="ORF">DILT_LOCUS11987</name>
</gene>
<comment type="similarity">
    <text evidence="5">Belongs to the protein kinase superfamily. STE Ser/Thr protein kinase family. MAP kinase kinase subfamily.</text>
</comment>
<reference evidence="8 9" key="1">
    <citation type="submission" date="2018-11" db="EMBL/GenBank/DDBJ databases">
        <authorList>
            <consortium name="Pathogen Informatics"/>
        </authorList>
    </citation>
    <scope>NUCLEOTIDE SEQUENCE [LARGE SCALE GENOMIC DNA]</scope>
</reference>
<dbReference type="SUPFAM" id="SSF56112">
    <property type="entry name" value="Protein kinase-like (PK-like)"/>
    <property type="match status" value="1"/>
</dbReference>
<keyword evidence="9" id="KW-1185">Reference proteome</keyword>
<dbReference type="PROSITE" id="PS00108">
    <property type="entry name" value="PROTEIN_KINASE_ST"/>
    <property type="match status" value="1"/>
</dbReference>
<evidence type="ECO:0000259" key="7">
    <source>
        <dbReference type="PROSITE" id="PS50011"/>
    </source>
</evidence>
<keyword evidence="1" id="KW-0808">Transferase</keyword>
<dbReference type="Pfam" id="PF00069">
    <property type="entry name" value="Pkinase"/>
    <property type="match status" value="1"/>
</dbReference>
<dbReference type="OrthoDB" id="10252354at2759"/>
<dbReference type="EC" id="2.7.12.2" evidence="6"/>
<dbReference type="EMBL" id="UYRU01064870">
    <property type="protein sequence ID" value="VDN16156.1"/>
    <property type="molecule type" value="Genomic_DNA"/>
</dbReference>
<name>A0A3P7PDU0_DIBLA</name>
<dbReference type="GO" id="GO:0005524">
    <property type="term" value="F:ATP binding"/>
    <property type="evidence" value="ECO:0007669"/>
    <property type="project" value="UniProtKB-KW"/>
</dbReference>
<dbReference type="GO" id="GO:0051403">
    <property type="term" value="P:stress-activated MAPK cascade"/>
    <property type="evidence" value="ECO:0007669"/>
    <property type="project" value="TreeGrafter"/>
</dbReference>
<dbReference type="InterPro" id="IPR000719">
    <property type="entry name" value="Prot_kinase_dom"/>
</dbReference>
<evidence type="ECO:0000313" key="8">
    <source>
        <dbReference type="EMBL" id="VDN16156.1"/>
    </source>
</evidence>
<keyword evidence="4" id="KW-0067">ATP-binding</keyword>
<evidence type="ECO:0000256" key="3">
    <source>
        <dbReference type="ARBA" id="ARBA00022777"/>
    </source>
</evidence>
<dbReference type="PANTHER" id="PTHR48013:SF11">
    <property type="entry name" value="LICORNE"/>
    <property type="match status" value="1"/>
</dbReference>
<dbReference type="InterPro" id="IPR011009">
    <property type="entry name" value="Kinase-like_dom_sf"/>
</dbReference>
<evidence type="ECO:0000256" key="4">
    <source>
        <dbReference type="ARBA" id="ARBA00022840"/>
    </source>
</evidence>
<proteinExistence type="inferred from homology"/>
<dbReference type="GO" id="GO:0004708">
    <property type="term" value="F:MAP kinase kinase activity"/>
    <property type="evidence" value="ECO:0007669"/>
    <property type="project" value="UniProtKB-EC"/>
</dbReference>
<organism evidence="8 9">
    <name type="scientific">Dibothriocephalus latus</name>
    <name type="common">Fish tapeworm</name>
    <name type="synonym">Diphyllobothrium latum</name>
    <dbReference type="NCBI Taxonomy" id="60516"/>
    <lineage>
        <taxon>Eukaryota</taxon>
        <taxon>Metazoa</taxon>
        <taxon>Spiralia</taxon>
        <taxon>Lophotrochozoa</taxon>
        <taxon>Platyhelminthes</taxon>
        <taxon>Cestoda</taxon>
        <taxon>Eucestoda</taxon>
        <taxon>Diphyllobothriidea</taxon>
        <taxon>Diphyllobothriidae</taxon>
        <taxon>Dibothriocephalus</taxon>
    </lineage>
</organism>
<keyword evidence="3" id="KW-0418">Kinase</keyword>
<dbReference type="InterPro" id="IPR008271">
    <property type="entry name" value="Ser/Thr_kinase_AS"/>
</dbReference>
<feature type="domain" description="Protein kinase" evidence="7">
    <location>
        <begin position="1"/>
        <end position="127"/>
    </location>
</feature>
<evidence type="ECO:0000256" key="5">
    <source>
        <dbReference type="ARBA" id="ARBA00038035"/>
    </source>
</evidence>
<dbReference type="Proteomes" id="UP000281553">
    <property type="component" value="Unassembled WGS sequence"/>
</dbReference>
<dbReference type="Gene3D" id="1.10.510.10">
    <property type="entry name" value="Transferase(Phosphotransferase) domain 1"/>
    <property type="match status" value="1"/>
</dbReference>
<evidence type="ECO:0000256" key="2">
    <source>
        <dbReference type="ARBA" id="ARBA00022741"/>
    </source>
</evidence>
<sequence length="127" mass="14338">MMMNFIFPFLIKVYEKEEIIPENLLAYITFCVVTALEYLHKDLHVIHRDVKPSNILVDRLGRVKVGLVFHTLTLPYCLILYDTNSATATALSRISHLLEGFALANPVALTSKPHCLRLHPGSPPLTI</sequence>
<protein>
    <recommendedName>
        <fullName evidence="6">mitogen-activated protein kinase kinase</fullName>
        <ecNumber evidence="6">2.7.12.2</ecNumber>
    </recommendedName>
</protein>
<accession>A0A3P7PDU0</accession>
<evidence type="ECO:0000256" key="1">
    <source>
        <dbReference type="ARBA" id="ARBA00022679"/>
    </source>
</evidence>
<dbReference type="PROSITE" id="PS50011">
    <property type="entry name" value="PROTEIN_KINASE_DOM"/>
    <property type="match status" value="1"/>
</dbReference>
<dbReference type="AlphaFoldDB" id="A0A3P7PDU0"/>
<dbReference type="PANTHER" id="PTHR48013">
    <property type="entry name" value="DUAL SPECIFICITY MITOGEN-ACTIVATED PROTEIN KINASE KINASE 5-RELATED"/>
    <property type="match status" value="1"/>
</dbReference>
<keyword evidence="2" id="KW-0547">Nucleotide-binding</keyword>
<evidence type="ECO:0000256" key="6">
    <source>
        <dbReference type="ARBA" id="ARBA00038999"/>
    </source>
</evidence>
<evidence type="ECO:0000313" key="9">
    <source>
        <dbReference type="Proteomes" id="UP000281553"/>
    </source>
</evidence>